<dbReference type="Proteomes" id="UP000250003">
    <property type="component" value="Chromosome"/>
</dbReference>
<keyword evidence="1" id="KW-0472">Membrane</keyword>
<evidence type="ECO:0000313" key="3">
    <source>
        <dbReference type="Proteomes" id="UP000250003"/>
    </source>
</evidence>
<dbReference type="AlphaFoldDB" id="A0A2Z4UBE8"/>
<reference evidence="3" key="1">
    <citation type="submission" date="2018-06" db="EMBL/GenBank/DDBJ databases">
        <title>Description of Blautia argi sp. nov., a new anaerobic isolated from dog feces.</title>
        <authorList>
            <person name="Chang Y.-H."/>
            <person name="Paek J."/>
            <person name="Shin Y."/>
        </authorList>
    </citation>
    <scope>NUCLEOTIDE SEQUENCE [LARGE SCALE GENOMIC DNA]</scope>
    <source>
        <strain evidence="3">KCTC 15426</strain>
    </source>
</reference>
<dbReference type="EMBL" id="CP030280">
    <property type="protein sequence ID" value="AWY98149.1"/>
    <property type="molecule type" value="Genomic_DNA"/>
</dbReference>
<dbReference type="KEGG" id="blau:DQQ01_08315"/>
<keyword evidence="1" id="KW-0812">Transmembrane</keyword>
<proteinExistence type="predicted"/>
<sequence>MENIYYLIITWIGAAIMLGVGIYDYKYRTKPVKYGISNSTSDRKITDVKAYNKAHGKLWYIYSAFLWLGGIFEYFFPEFSIFFFILYSTVGVGASVWYVRKIEEKYIVYSIKDRCDAGTN</sequence>
<feature type="transmembrane region" description="Helical" evidence="1">
    <location>
        <begin position="6"/>
        <end position="25"/>
    </location>
</feature>
<dbReference type="RefSeq" id="WP_111919638.1">
    <property type="nucleotide sequence ID" value="NZ_CAUWHR010000004.1"/>
</dbReference>
<gene>
    <name evidence="2" type="ORF">DQQ01_08315</name>
</gene>
<feature type="transmembrane region" description="Helical" evidence="1">
    <location>
        <begin position="81"/>
        <end position="99"/>
    </location>
</feature>
<organism evidence="2 3">
    <name type="scientific">Blautia argi</name>
    <dbReference type="NCBI Taxonomy" id="1912897"/>
    <lineage>
        <taxon>Bacteria</taxon>
        <taxon>Bacillati</taxon>
        <taxon>Bacillota</taxon>
        <taxon>Clostridia</taxon>
        <taxon>Lachnospirales</taxon>
        <taxon>Lachnospiraceae</taxon>
        <taxon>Blautia</taxon>
    </lineage>
</organism>
<keyword evidence="3" id="KW-1185">Reference proteome</keyword>
<feature type="transmembrane region" description="Helical" evidence="1">
    <location>
        <begin position="58"/>
        <end position="75"/>
    </location>
</feature>
<name>A0A2Z4UBE8_9FIRM</name>
<dbReference type="OrthoDB" id="9808116at2"/>
<evidence type="ECO:0000313" key="2">
    <source>
        <dbReference type="EMBL" id="AWY98149.1"/>
    </source>
</evidence>
<accession>A0A2Z4UBE8</accession>
<keyword evidence="1" id="KW-1133">Transmembrane helix</keyword>
<protein>
    <recommendedName>
        <fullName evidence="4">DUF3784 domain-containing protein</fullName>
    </recommendedName>
</protein>
<evidence type="ECO:0008006" key="4">
    <source>
        <dbReference type="Google" id="ProtNLM"/>
    </source>
</evidence>
<evidence type="ECO:0000256" key="1">
    <source>
        <dbReference type="SAM" id="Phobius"/>
    </source>
</evidence>